<dbReference type="CDD" id="cd00009">
    <property type="entry name" value="AAA"/>
    <property type="match status" value="1"/>
</dbReference>
<dbReference type="GO" id="GO:0016887">
    <property type="term" value="F:ATP hydrolysis activity"/>
    <property type="evidence" value="ECO:0007669"/>
    <property type="project" value="InterPro"/>
</dbReference>
<dbReference type="PANTHER" id="PTHR13779:SF7">
    <property type="entry name" value="ATPASE WRNIP1"/>
    <property type="match status" value="1"/>
</dbReference>
<dbReference type="OrthoDB" id="10265467at2759"/>
<dbReference type="GO" id="GO:0017116">
    <property type="term" value="F:single-stranded DNA helicase activity"/>
    <property type="evidence" value="ECO:0007669"/>
    <property type="project" value="TreeGrafter"/>
</dbReference>
<dbReference type="InterPro" id="IPR006642">
    <property type="entry name" value="Rad18_UBZ4"/>
</dbReference>
<dbReference type="Gene3D" id="3.40.50.300">
    <property type="entry name" value="P-loop containing nucleotide triphosphate hydrolases"/>
    <property type="match status" value="1"/>
</dbReference>
<dbReference type="GO" id="GO:0005634">
    <property type="term" value="C:nucleus"/>
    <property type="evidence" value="ECO:0007669"/>
    <property type="project" value="TreeGrafter"/>
</dbReference>
<dbReference type="RefSeq" id="XP_044725763.1">
    <property type="nucleotide sequence ID" value="XM_044859363.1"/>
</dbReference>
<keyword evidence="1" id="KW-0479">Metal-binding</keyword>
<keyword evidence="4" id="KW-0862">Zinc</keyword>
<accession>A0A9P8N791</accession>
<gene>
    <name evidence="9" type="ORF">HRG_00892</name>
</gene>
<feature type="region of interest" description="Disordered" evidence="7">
    <location>
        <begin position="15"/>
        <end position="151"/>
    </location>
</feature>
<sequence length="365" mass="39046">MAVVDCPICNQPVKPADINSHIDSDCTSFVNKDPSPPPQSQNVSSSSQPQKRTASSFFSTPAPKRAQTRDAHLTPVANRTLAPAAGKKRSFDEGPGAVTSGPGGGGTTVEREERIDKAATKQRHETADDDDDDDADNNKEDDGLGADGRRTAKRLKTLRAAPLAERMRPQTLDEVCGQELVGPRGVLRALIESRRVPSMILWGASGTGKTTIARCIAQVVGSRFVELNATSSGVAECKRLFHEAAGDLALTGRKTIVFCDEMHRFNKAQQDVFLKPVEAGTVTLVGATTENPSFRIAAALLSRCRTFTLQPLSADDVAAILRRARAAEGASPDGLVDDAMLDYLARFSDGDARTALNLLELALPR</sequence>
<organism evidence="9 10">
    <name type="scientific">Hirsutella rhossiliensis</name>
    <dbReference type="NCBI Taxonomy" id="111463"/>
    <lineage>
        <taxon>Eukaryota</taxon>
        <taxon>Fungi</taxon>
        <taxon>Dikarya</taxon>
        <taxon>Ascomycota</taxon>
        <taxon>Pezizomycotina</taxon>
        <taxon>Sordariomycetes</taxon>
        <taxon>Hypocreomycetidae</taxon>
        <taxon>Hypocreales</taxon>
        <taxon>Ophiocordycipitaceae</taxon>
        <taxon>Hirsutella</taxon>
    </lineage>
</organism>
<dbReference type="GO" id="GO:0003677">
    <property type="term" value="F:DNA binding"/>
    <property type="evidence" value="ECO:0007669"/>
    <property type="project" value="InterPro"/>
</dbReference>
<dbReference type="GO" id="GO:0000731">
    <property type="term" value="P:DNA synthesis involved in DNA repair"/>
    <property type="evidence" value="ECO:0007669"/>
    <property type="project" value="TreeGrafter"/>
</dbReference>
<dbReference type="GO" id="GO:0008047">
    <property type="term" value="F:enzyme activator activity"/>
    <property type="evidence" value="ECO:0007669"/>
    <property type="project" value="TreeGrafter"/>
</dbReference>
<dbReference type="AlphaFoldDB" id="A0A9P8N791"/>
<dbReference type="GO" id="GO:0006261">
    <property type="term" value="P:DNA-templated DNA replication"/>
    <property type="evidence" value="ECO:0007669"/>
    <property type="project" value="TreeGrafter"/>
</dbReference>
<dbReference type="FunFam" id="3.40.50.300:FF:000137">
    <property type="entry name" value="Replication-associated recombination protein A"/>
    <property type="match status" value="1"/>
</dbReference>
<comment type="caution">
    <text evidence="9">The sequence shown here is derived from an EMBL/GenBank/DDBJ whole genome shotgun (WGS) entry which is preliminary data.</text>
</comment>
<keyword evidence="5 6" id="KW-0234">DNA repair</keyword>
<feature type="compositionally biased region" description="Low complexity" evidence="7">
    <location>
        <begin position="40"/>
        <end position="50"/>
    </location>
</feature>
<dbReference type="Gene3D" id="1.10.8.60">
    <property type="match status" value="1"/>
</dbReference>
<dbReference type="PANTHER" id="PTHR13779">
    <property type="entry name" value="WERNER HELICASE-INTERACTING PROTEIN 1 FAMILY MEMBER"/>
    <property type="match status" value="1"/>
</dbReference>
<evidence type="ECO:0000256" key="6">
    <source>
        <dbReference type="PROSITE-ProRule" id="PRU01256"/>
    </source>
</evidence>
<dbReference type="GeneID" id="68350021"/>
<dbReference type="GO" id="GO:0005524">
    <property type="term" value="F:ATP binding"/>
    <property type="evidence" value="ECO:0007669"/>
    <property type="project" value="InterPro"/>
</dbReference>
<reference evidence="9" key="1">
    <citation type="submission" date="2021-09" db="EMBL/GenBank/DDBJ databases">
        <title>A high-quality genome of the endoparasitic fungus Hirsutella rhossiliensis with a comparison of Hirsutella genomes reveals transposable elements contributing to genome size variation.</title>
        <authorList>
            <person name="Lin R."/>
            <person name="Jiao Y."/>
            <person name="Sun X."/>
            <person name="Ling J."/>
            <person name="Xie B."/>
            <person name="Cheng X."/>
        </authorList>
    </citation>
    <scope>NUCLEOTIDE SEQUENCE</scope>
    <source>
        <strain evidence="9">HR02</strain>
    </source>
</reference>
<evidence type="ECO:0000313" key="10">
    <source>
        <dbReference type="Proteomes" id="UP000824596"/>
    </source>
</evidence>
<dbReference type="SUPFAM" id="SSF52540">
    <property type="entry name" value="P-loop containing nucleoside triphosphate hydrolases"/>
    <property type="match status" value="1"/>
</dbReference>
<keyword evidence="10" id="KW-1185">Reference proteome</keyword>
<dbReference type="InterPro" id="IPR003959">
    <property type="entry name" value="ATPase_AAA_core"/>
</dbReference>
<proteinExistence type="predicted"/>
<keyword evidence="2 6" id="KW-0227">DNA damage</keyword>
<evidence type="ECO:0000256" key="7">
    <source>
        <dbReference type="SAM" id="MobiDB-lite"/>
    </source>
</evidence>
<dbReference type="PROSITE" id="PS51908">
    <property type="entry name" value="ZF_UBZ4"/>
    <property type="match status" value="1"/>
</dbReference>
<dbReference type="InterPro" id="IPR051314">
    <property type="entry name" value="AAA_ATPase_RarA/MGS1/WRNIP1"/>
</dbReference>
<dbReference type="InterPro" id="IPR027417">
    <property type="entry name" value="P-loop_NTPase"/>
</dbReference>
<name>A0A9P8N791_9HYPO</name>
<feature type="compositionally biased region" description="Basic and acidic residues" evidence="7">
    <location>
        <begin position="136"/>
        <end position="150"/>
    </location>
</feature>
<dbReference type="SMART" id="SM00734">
    <property type="entry name" value="ZnF_Rad18"/>
    <property type="match status" value="1"/>
</dbReference>
<evidence type="ECO:0000256" key="2">
    <source>
        <dbReference type="ARBA" id="ARBA00022763"/>
    </source>
</evidence>
<dbReference type="InterPro" id="IPR003593">
    <property type="entry name" value="AAA+_ATPase"/>
</dbReference>
<evidence type="ECO:0000256" key="1">
    <source>
        <dbReference type="ARBA" id="ARBA00022723"/>
    </source>
</evidence>
<dbReference type="EMBL" id="JAIZPD010000001">
    <property type="protein sequence ID" value="KAH0968250.1"/>
    <property type="molecule type" value="Genomic_DNA"/>
</dbReference>
<evidence type="ECO:0000256" key="4">
    <source>
        <dbReference type="ARBA" id="ARBA00022833"/>
    </source>
</evidence>
<keyword evidence="3 6" id="KW-0863">Zinc-finger</keyword>
<protein>
    <submittedName>
        <fullName evidence="9">ATPase family associated with various cellular activities (AAA) domain-containing protein</fullName>
    </submittedName>
</protein>
<evidence type="ECO:0000256" key="5">
    <source>
        <dbReference type="ARBA" id="ARBA00023204"/>
    </source>
</evidence>
<evidence type="ECO:0000256" key="3">
    <source>
        <dbReference type="ARBA" id="ARBA00022771"/>
    </source>
</evidence>
<feature type="domain" description="UBZ4-type" evidence="8">
    <location>
        <begin position="3"/>
        <end position="31"/>
    </location>
</feature>
<feature type="compositionally biased region" description="Basic and acidic residues" evidence="7">
    <location>
        <begin position="109"/>
        <end position="126"/>
    </location>
</feature>
<evidence type="ECO:0000259" key="8">
    <source>
        <dbReference type="PROSITE" id="PS51908"/>
    </source>
</evidence>
<dbReference type="Proteomes" id="UP000824596">
    <property type="component" value="Unassembled WGS sequence"/>
</dbReference>
<dbReference type="SMART" id="SM00382">
    <property type="entry name" value="AAA"/>
    <property type="match status" value="1"/>
</dbReference>
<dbReference type="CDD" id="cd18139">
    <property type="entry name" value="HLD_clamp_RarA"/>
    <property type="match status" value="1"/>
</dbReference>
<dbReference type="Pfam" id="PF00004">
    <property type="entry name" value="AAA"/>
    <property type="match status" value="1"/>
</dbReference>
<dbReference type="Gene3D" id="3.30.160.60">
    <property type="entry name" value="Classic Zinc Finger"/>
    <property type="match status" value="1"/>
</dbReference>
<evidence type="ECO:0000313" key="9">
    <source>
        <dbReference type="EMBL" id="KAH0968250.1"/>
    </source>
</evidence>
<dbReference type="GO" id="GO:0008270">
    <property type="term" value="F:zinc ion binding"/>
    <property type="evidence" value="ECO:0007669"/>
    <property type="project" value="UniProtKB-KW"/>
</dbReference>